<dbReference type="InterPro" id="IPR045860">
    <property type="entry name" value="Snake_toxin-like_sf"/>
</dbReference>
<dbReference type="Pfam" id="PF07714">
    <property type="entry name" value="PK_Tyr_Ser-Thr"/>
    <property type="match status" value="1"/>
</dbReference>
<evidence type="ECO:0000256" key="16">
    <source>
        <dbReference type="ARBA" id="ARBA00023136"/>
    </source>
</evidence>
<keyword evidence="7" id="KW-0808">Transferase</keyword>
<feature type="domain" description="Protein kinase" evidence="19">
    <location>
        <begin position="244"/>
        <end position="538"/>
    </location>
</feature>
<evidence type="ECO:0000313" key="21">
    <source>
        <dbReference type="Proteomes" id="UP000261600"/>
    </source>
</evidence>
<reference evidence="20" key="1">
    <citation type="submission" date="2025-08" db="UniProtKB">
        <authorList>
            <consortium name="Ensembl"/>
        </authorList>
    </citation>
    <scope>IDENTIFICATION</scope>
</reference>
<comment type="subcellular location">
    <subcellularLocation>
        <location evidence="3">Membrane</location>
        <topology evidence="3">Single-pass type I membrane protein</topology>
    </subcellularLocation>
</comment>
<accession>A0A3Q3JAE2</accession>
<feature type="transmembrane region" description="Helical" evidence="18">
    <location>
        <begin position="182"/>
        <end position="203"/>
    </location>
</feature>
<dbReference type="PANTHER" id="PTHR23255:SF49">
    <property type="entry name" value="ANTI-MUELLERIAN HORMONE TYPE-2 RECEPTOR"/>
    <property type="match status" value="1"/>
</dbReference>
<evidence type="ECO:0000256" key="14">
    <source>
        <dbReference type="ARBA" id="ARBA00022842"/>
    </source>
</evidence>
<evidence type="ECO:0000259" key="19">
    <source>
        <dbReference type="PROSITE" id="PS50011"/>
    </source>
</evidence>
<sequence>MLCSHSPLFSRQAAHAGVGVMLGNVGNSSHIPEADKSLPAHSMLSQSGLQLIMNLQHWWLILAVECISSQSLPQKRKCAFRMTSQNKIYKMAGNVSGSVQVCENTHCCVGFYKIVNDQPEVDVLACDIAENSCSNAICMGETQFIGPFLKCVCNTDLCNSNITWTPESEQPRPTYFYSGGEIWKTVSAILTGTFLLFLFVIIAHKLRSLFTKQKKLQVCRDDYSVSPPCFFQTTDLSEIDTANIELQQILANGHFATVWQGKYQGSVVAVKVFPACWKHKFTTEKEIFELPLMKHDGIVHFLGTGRNLDSSSWLIVLQFVEHGSLHSFLNKHITSWMLSLKLCQSLSQGLSYLHSDLHQYGAHKPPVAHRNLSSFSVLVRADGTCVLSDFGCSTILHSCSGSHTTIMEDPSQMGMLQYMSPEILEGSVNLKNSFCFMQGDIYSLALLLWEIWMHCSDLCEGGVVPQHLLPYEYELGANVTLESLIQFVFHMEMRPSLPVHWKLLPQGSELQELLEDCWDCDPEARLTAQCVVDRLASLCSLFP</sequence>
<evidence type="ECO:0000256" key="3">
    <source>
        <dbReference type="ARBA" id="ARBA00004479"/>
    </source>
</evidence>
<dbReference type="InterPro" id="IPR000719">
    <property type="entry name" value="Prot_kinase_dom"/>
</dbReference>
<comment type="cofactor">
    <cofactor evidence="2">
        <name>Mg(2+)</name>
        <dbReference type="ChEBI" id="CHEBI:18420"/>
    </cofactor>
</comment>
<protein>
    <recommendedName>
        <fullName evidence="5">receptor protein serine/threonine kinase</fullName>
        <ecNumber evidence="5">2.7.11.30</ecNumber>
    </recommendedName>
</protein>
<dbReference type="STRING" id="43700.ENSMALP00000013735"/>
<evidence type="ECO:0000256" key="2">
    <source>
        <dbReference type="ARBA" id="ARBA00001946"/>
    </source>
</evidence>
<evidence type="ECO:0000256" key="18">
    <source>
        <dbReference type="SAM" id="Phobius"/>
    </source>
</evidence>
<reference evidence="20" key="2">
    <citation type="submission" date="2025-09" db="UniProtKB">
        <authorList>
            <consortium name="Ensembl"/>
        </authorList>
    </citation>
    <scope>IDENTIFICATION</scope>
</reference>
<evidence type="ECO:0000256" key="13">
    <source>
        <dbReference type="ARBA" id="ARBA00022840"/>
    </source>
</evidence>
<comment type="cofactor">
    <cofactor evidence="1">
        <name>Mn(2+)</name>
        <dbReference type="ChEBI" id="CHEBI:29035"/>
    </cofactor>
</comment>
<keyword evidence="21" id="KW-1185">Reference proteome</keyword>
<keyword evidence="8 18" id="KW-0812">Transmembrane</keyword>
<evidence type="ECO:0000256" key="6">
    <source>
        <dbReference type="ARBA" id="ARBA00022527"/>
    </source>
</evidence>
<keyword evidence="12" id="KW-0418">Kinase</keyword>
<dbReference type="Ensembl" id="ENSMALT00000014032.1">
    <property type="protein sequence ID" value="ENSMALP00000013735.1"/>
    <property type="gene ID" value="ENSMALG00000009700.1"/>
</dbReference>
<proteinExistence type="inferred from homology"/>
<dbReference type="InterPro" id="IPR001245">
    <property type="entry name" value="Ser-Thr/Tyr_kinase_cat_dom"/>
</dbReference>
<keyword evidence="15 18" id="KW-1133">Transmembrane helix</keyword>
<evidence type="ECO:0000256" key="9">
    <source>
        <dbReference type="ARBA" id="ARBA00022723"/>
    </source>
</evidence>
<dbReference type="Gene3D" id="3.30.200.20">
    <property type="entry name" value="Phosphorylase Kinase, domain 1"/>
    <property type="match status" value="1"/>
</dbReference>
<keyword evidence="14" id="KW-0460">Magnesium</keyword>
<evidence type="ECO:0000256" key="1">
    <source>
        <dbReference type="ARBA" id="ARBA00001936"/>
    </source>
</evidence>
<keyword evidence="6" id="KW-0723">Serine/threonine-protein kinase</keyword>
<organism evidence="20 21">
    <name type="scientific">Monopterus albus</name>
    <name type="common">Swamp eel</name>
    <dbReference type="NCBI Taxonomy" id="43700"/>
    <lineage>
        <taxon>Eukaryota</taxon>
        <taxon>Metazoa</taxon>
        <taxon>Chordata</taxon>
        <taxon>Craniata</taxon>
        <taxon>Vertebrata</taxon>
        <taxon>Euteleostomi</taxon>
        <taxon>Actinopterygii</taxon>
        <taxon>Neopterygii</taxon>
        <taxon>Teleostei</taxon>
        <taxon>Neoteleostei</taxon>
        <taxon>Acanthomorphata</taxon>
        <taxon>Anabantaria</taxon>
        <taxon>Synbranchiformes</taxon>
        <taxon>Synbranchidae</taxon>
        <taxon>Monopterus</taxon>
    </lineage>
</organism>
<dbReference type="SUPFAM" id="SSF56112">
    <property type="entry name" value="Protein kinase-like (PK-like)"/>
    <property type="match status" value="1"/>
</dbReference>
<keyword evidence="13" id="KW-0067">ATP-binding</keyword>
<dbReference type="InterPro" id="IPR011009">
    <property type="entry name" value="Kinase-like_dom_sf"/>
</dbReference>
<evidence type="ECO:0000313" key="20">
    <source>
        <dbReference type="Ensembl" id="ENSMALP00000013735.1"/>
    </source>
</evidence>
<dbReference type="PANTHER" id="PTHR23255">
    <property type="entry name" value="TRANSFORMING GROWTH FACTOR-BETA RECEPTOR TYPE I AND II"/>
    <property type="match status" value="1"/>
</dbReference>
<dbReference type="CDD" id="cd23616">
    <property type="entry name" value="TFP_LU_ECD_AMHR2"/>
    <property type="match status" value="1"/>
</dbReference>
<evidence type="ECO:0000256" key="5">
    <source>
        <dbReference type="ARBA" id="ARBA00012401"/>
    </source>
</evidence>
<dbReference type="EC" id="2.7.11.30" evidence="5"/>
<keyword evidence="9" id="KW-0479">Metal-binding</keyword>
<dbReference type="Gene3D" id="2.10.60.10">
    <property type="entry name" value="CD59"/>
    <property type="match status" value="1"/>
</dbReference>
<comment type="similarity">
    <text evidence="4">Belongs to the protein kinase superfamily. TKL Ser/Thr protein kinase family. TGFB receptor subfamily.</text>
</comment>
<dbReference type="GO" id="GO:0030509">
    <property type="term" value="P:BMP signaling pathway"/>
    <property type="evidence" value="ECO:0007669"/>
    <property type="project" value="TreeGrafter"/>
</dbReference>
<evidence type="ECO:0000256" key="12">
    <source>
        <dbReference type="ARBA" id="ARBA00022777"/>
    </source>
</evidence>
<evidence type="ECO:0000256" key="11">
    <source>
        <dbReference type="ARBA" id="ARBA00022741"/>
    </source>
</evidence>
<evidence type="ECO:0000256" key="4">
    <source>
        <dbReference type="ARBA" id="ARBA00009605"/>
    </source>
</evidence>
<keyword evidence="16 18" id="KW-0472">Membrane</keyword>
<dbReference type="GO" id="GO:0043235">
    <property type="term" value="C:receptor complex"/>
    <property type="evidence" value="ECO:0007669"/>
    <property type="project" value="TreeGrafter"/>
</dbReference>
<keyword evidence="17" id="KW-0675">Receptor</keyword>
<keyword evidence="11" id="KW-0547">Nucleotide-binding</keyword>
<dbReference type="Proteomes" id="UP000261600">
    <property type="component" value="Unplaced"/>
</dbReference>
<dbReference type="AlphaFoldDB" id="A0A3Q3JAE2"/>
<evidence type="ECO:0000256" key="17">
    <source>
        <dbReference type="ARBA" id="ARBA00023170"/>
    </source>
</evidence>
<evidence type="ECO:0000256" key="8">
    <source>
        <dbReference type="ARBA" id="ARBA00022692"/>
    </source>
</evidence>
<dbReference type="Gene3D" id="1.10.510.10">
    <property type="entry name" value="Transferase(Phosphotransferase) domain 1"/>
    <property type="match status" value="1"/>
</dbReference>
<evidence type="ECO:0000256" key="7">
    <source>
        <dbReference type="ARBA" id="ARBA00022679"/>
    </source>
</evidence>
<dbReference type="PROSITE" id="PS50011">
    <property type="entry name" value="PROTEIN_KINASE_DOM"/>
    <property type="match status" value="1"/>
</dbReference>
<dbReference type="GO" id="GO:0005524">
    <property type="term" value="F:ATP binding"/>
    <property type="evidence" value="ECO:0007669"/>
    <property type="project" value="UniProtKB-KW"/>
</dbReference>
<evidence type="ECO:0000256" key="10">
    <source>
        <dbReference type="ARBA" id="ARBA00022729"/>
    </source>
</evidence>
<evidence type="ECO:0000256" key="15">
    <source>
        <dbReference type="ARBA" id="ARBA00022989"/>
    </source>
</evidence>
<dbReference type="InterPro" id="IPR000333">
    <property type="entry name" value="TGFB_receptor"/>
</dbReference>
<keyword evidence="10" id="KW-0732">Signal</keyword>
<dbReference type="GO" id="GO:0005024">
    <property type="term" value="F:transforming growth factor beta receptor activity"/>
    <property type="evidence" value="ECO:0007669"/>
    <property type="project" value="TreeGrafter"/>
</dbReference>
<dbReference type="GO" id="GO:0005886">
    <property type="term" value="C:plasma membrane"/>
    <property type="evidence" value="ECO:0007669"/>
    <property type="project" value="TreeGrafter"/>
</dbReference>
<name>A0A3Q3JAE2_MONAL</name>